<evidence type="ECO:0000256" key="1">
    <source>
        <dbReference type="ARBA" id="ARBA00009431"/>
    </source>
</evidence>
<dbReference type="Pfam" id="PF00450">
    <property type="entry name" value="Peptidase_S10"/>
    <property type="match status" value="1"/>
</dbReference>
<dbReference type="GO" id="GO:0004185">
    <property type="term" value="F:serine-type carboxypeptidase activity"/>
    <property type="evidence" value="ECO:0007669"/>
    <property type="project" value="UniProtKB-UniRule"/>
</dbReference>
<keyword evidence="5 7" id="KW-0378">Hydrolase</keyword>
<evidence type="ECO:0000256" key="7">
    <source>
        <dbReference type="RuleBase" id="RU361156"/>
    </source>
</evidence>
<dbReference type="VEuPathDB" id="VectorBase:RSAN_049974"/>
<reference evidence="8" key="2">
    <citation type="submission" date="2021-09" db="EMBL/GenBank/DDBJ databases">
        <authorList>
            <person name="Jia N."/>
            <person name="Wang J."/>
            <person name="Shi W."/>
            <person name="Du L."/>
            <person name="Sun Y."/>
            <person name="Zhan W."/>
            <person name="Jiang J."/>
            <person name="Wang Q."/>
            <person name="Zhang B."/>
            <person name="Ji P."/>
            <person name="Sakyi L.B."/>
            <person name="Cui X."/>
            <person name="Yuan T."/>
            <person name="Jiang B."/>
            <person name="Yang W."/>
            <person name="Lam T.T.-Y."/>
            <person name="Chang Q."/>
            <person name="Ding S."/>
            <person name="Wang X."/>
            <person name="Zhu J."/>
            <person name="Ruan X."/>
            <person name="Zhao L."/>
            <person name="Wei J."/>
            <person name="Que T."/>
            <person name="Du C."/>
            <person name="Cheng J."/>
            <person name="Dai P."/>
            <person name="Han X."/>
            <person name="Huang E."/>
            <person name="Gao Y."/>
            <person name="Liu J."/>
            <person name="Shao H."/>
            <person name="Ye R."/>
            <person name="Li L."/>
            <person name="Wei W."/>
            <person name="Wang X."/>
            <person name="Wang C."/>
            <person name="Huo Q."/>
            <person name="Li W."/>
            <person name="Guo W."/>
            <person name="Chen H."/>
            <person name="Chen S."/>
            <person name="Zhou L."/>
            <person name="Zhou L."/>
            <person name="Ni X."/>
            <person name="Tian J."/>
            <person name="Zhou Y."/>
            <person name="Sheng Y."/>
            <person name="Liu T."/>
            <person name="Pan Y."/>
            <person name="Xia L."/>
            <person name="Li J."/>
            <person name="Zhao F."/>
            <person name="Cao W."/>
        </authorList>
    </citation>
    <scope>NUCLEOTIDE SEQUENCE</scope>
    <source>
        <strain evidence="8">Rsan-2018</strain>
        <tissue evidence="8">Larvae</tissue>
    </source>
</reference>
<comment type="caution">
    <text evidence="8">The sequence shown here is derived from an EMBL/GenBank/DDBJ whole genome shotgun (WGS) entry which is preliminary data.</text>
</comment>
<keyword evidence="6" id="KW-0325">Glycoprotein</keyword>
<evidence type="ECO:0000256" key="5">
    <source>
        <dbReference type="ARBA" id="ARBA00022801"/>
    </source>
</evidence>
<dbReference type="GO" id="GO:0006508">
    <property type="term" value="P:proteolysis"/>
    <property type="evidence" value="ECO:0007669"/>
    <property type="project" value="UniProtKB-KW"/>
</dbReference>
<keyword evidence="2 7" id="KW-0121">Carboxypeptidase</keyword>
<dbReference type="AlphaFoldDB" id="A0A9D4SVA2"/>
<evidence type="ECO:0000313" key="8">
    <source>
        <dbReference type="EMBL" id="KAH7952133.1"/>
    </source>
</evidence>
<name>A0A9D4SVA2_RHISA</name>
<accession>A0A9D4SVA2</accession>
<dbReference type="PANTHER" id="PTHR11802">
    <property type="entry name" value="SERINE PROTEASE FAMILY S10 SERINE CARBOXYPEPTIDASE"/>
    <property type="match status" value="1"/>
</dbReference>
<dbReference type="Proteomes" id="UP000821837">
    <property type="component" value="Chromosome 5"/>
</dbReference>
<evidence type="ECO:0000256" key="2">
    <source>
        <dbReference type="ARBA" id="ARBA00022645"/>
    </source>
</evidence>
<evidence type="ECO:0000256" key="4">
    <source>
        <dbReference type="ARBA" id="ARBA00022729"/>
    </source>
</evidence>
<dbReference type="InterPro" id="IPR001563">
    <property type="entry name" value="Peptidase_S10"/>
</dbReference>
<comment type="similarity">
    <text evidence="1 7">Belongs to the peptidase S10 family.</text>
</comment>
<dbReference type="EMBL" id="JABSTV010001251">
    <property type="protein sequence ID" value="KAH7952133.1"/>
    <property type="molecule type" value="Genomic_DNA"/>
</dbReference>
<organism evidence="8 9">
    <name type="scientific">Rhipicephalus sanguineus</name>
    <name type="common">Brown dog tick</name>
    <name type="synonym">Ixodes sanguineus</name>
    <dbReference type="NCBI Taxonomy" id="34632"/>
    <lineage>
        <taxon>Eukaryota</taxon>
        <taxon>Metazoa</taxon>
        <taxon>Ecdysozoa</taxon>
        <taxon>Arthropoda</taxon>
        <taxon>Chelicerata</taxon>
        <taxon>Arachnida</taxon>
        <taxon>Acari</taxon>
        <taxon>Parasitiformes</taxon>
        <taxon>Ixodida</taxon>
        <taxon>Ixodoidea</taxon>
        <taxon>Ixodidae</taxon>
        <taxon>Rhipicephalinae</taxon>
        <taxon>Rhipicephalus</taxon>
        <taxon>Rhipicephalus</taxon>
    </lineage>
</organism>
<gene>
    <name evidence="8" type="ORF">HPB52_019186</name>
</gene>
<dbReference type="Gene3D" id="3.40.50.1820">
    <property type="entry name" value="alpha/beta hydrolase"/>
    <property type="match status" value="1"/>
</dbReference>
<dbReference type="InterPro" id="IPR029058">
    <property type="entry name" value="AB_hydrolase_fold"/>
</dbReference>
<sequence length="450" mass="50202">MSTVSGDDESSPDEDVGQPLFLTPLIEAEQFEEALQKSKVGNIGDLPDVLSYSGFITVNKELGSNLFFWFFPAKENPETAPVSLWLQGGPGTSSFEGLFVEHGPYYIDDNGDPQLRDITWTRTISMLYVDNPVGTGFSFTQSNEGYATDQDDVSRDMVEMLQQFFTLFSEYSSNDFYLSGESYAGKYIPSIGALLHEFRDQLRVPINLKGIAVGNGMTDPITMLIYGDFLYYIGLLDKRQASYMREGCNRAASMICEEDYLGASLIATSLILGTVAGTPTLFGNVTGYEYAYNYLLTEKPESHSRYKTFLKTPTAREALHVGQVEYDGTSTEVVLYLAADLMKSVKDKLAILANNYKVLMYSGHLDIIVPSVATETLMYTLPWSGSEEWSNAEKKIWRSPDGESVRGYAKNAKNCTLVIVRDAGHILPYDQPEAAYDMITRYMNDEPFAE</sequence>
<keyword evidence="3 7" id="KW-0645">Protease</keyword>
<evidence type="ECO:0000313" key="9">
    <source>
        <dbReference type="Proteomes" id="UP000821837"/>
    </source>
</evidence>
<proteinExistence type="inferred from homology"/>
<dbReference type="PRINTS" id="PR00724">
    <property type="entry name" value="CRBOXYPTASEC"/>
</dbReference>
<reference evidence="8" key="1">
    <citation type="journal article" date="2020" name="Cell">
        <title>Large-Scale Comparative Analyses of Tick Genomes Elucidate Their Genetic Diversity and Vector Capacities.</title>
        <authorList>
            <consortium name="Tick Genome and Microbiome Consortium (TIGMIC)"/>
            <person name="Jia N."/>
            <person name="Wang J."/>
            <person name="Shi W."/>
            <person name="Du L."/>
            <person name="Sun Y."/>
            <person name="Zhan W."/>
            <person name="Jiang J.F."/>
            <person name="Wang Q."/>
            <person name="Zhang B."/>
            <person name="Ji P."/>
            <person name="Bell-Sakyi L."/>
            <person name="Cui X.M."/>
            <person name="Yuan T.T."/>
            <person name="Jiang B.G."/>
            <person name="Yang W.F."/>
            <person name="Lam T.T."/>
            <person name="Chang Q.C."/>
            <person name="Ding S.J."/>
            <person name="Wang X.J."/>
            <person name="Zhu J.G."/>
            <person name="Ruan X.D."/>
            <person name="Zhao L."/>
            <person name="Wei J.T."/>
            <person name="Ye R.Z."/>
            <person name="Que T.C."/>
            <person name="Du C.H."/>
            <person name="Zhou Y.H."/>
            <person name="Cheng J.X."/>
            <person name="Dai P.F."/>
            <person name="Guo W.B."/>
            <person name="Han X.H."/>
            <person name="Huang E.J."/>
            <person name="Li L.F."/>
            <person name="Wei W."/>
            <person name="Gao Y.C."/>
            <person name="Liu J.Z."/>
            <person name="Shao H.Z."/>
            <person name="Wang X."/>
            <person name="Wang C.C."/>
            <person name="Yang T.C."/>
            <person name="Huo Q.B."/>
            <person name="Li W."/>
            <person name="Chen H.Y."/>
            <person name="Chen S.E."/>
            <person name="Zhou L.G."/>
            <person name="Ni X.B."/>
            <person name="Tian J.H."/>
            <person name="Sheng Y."/>
            <person name="Liu T."/>
            <person name="Pan Y.S."/>
            <person name="Xia L.Y."/>
            <person name="Li J."/>
            <person name="Zhao F."/>
            <person name="Cao W.C."/>
        </authorList>
    </citation>
    <scope>NUCLEOTIDE SEQUENCE</scope>
    <source>
        <strain evidence="8">Rsan-2018</strain>
    </source>
</reference>
<dbReference type="EC" id="3.4.16.-" evidence="7"/>
<dbReference type="PROSITE" id="PS00131">
    <property type="entry name" value="CARBOXYPEPT_SER_SER"/>
    <property type="match status" value="1"/>
</dbReference>
<keyword evidence="4" id="KW-0732">Signal</keyword>
<evidence type="ECO:0000256" key="6">
    <source>
        <dbReference type="ARBA" id="ARBA00023180"/>
    </source>
</evidence>
<protein>
    <recommendedName>
        <fullName evidence="7">Carboxypeptidase</fullName>
        <ecNumber evidence="7">3.4.16.-</ecNumber>
    </recommendedName>
</protein>
<dbReference type="SUPFAM" id="SSF53474">
    <property type="entry name" value="alpha/beta-Hydrolases"/>
    <property type="match status" value="1"/>
</dbReference>
<dbReference type="FunFam" id="3.40.50.1820:FF:000096">
    <property type="entry name" value="Carboxypeptidase vitellogenic-like"/>
    <property type="match status" value="1"/>
</dbReference>
<keyword evidence="9" id="KW-1185">Reference proteome</keyword>
<dbReference type="InterPro" id="IPR018202">
    <property type="entry name" value="Ser_caboxypep_ser_AS"/>
</dbReference>
<dbReference type="PANTHER" id="PTHR11802:SF472">
    <property type="entry name" value="SERINE CARBOXYPEPTIDASE CPVL-RELATED"/>
    <property type="match status" value="1"/>
</dbReference>
<evidence type="ECO:0000256" key="3">
    <source>
        <dbReference type="ARBA" id="ARBA00022670"/>
    </source>
</evidence>